<organism evidence="1 2">
    <name type="scientific">Chryseobacterium indologenes</name>
    <name type="common">Flavobacterium indologenes</name>
    <dbReference type="NCBI Taxonomy" id="253"/>
    <lineage>
        <taxon>Bacteria</taxon>
        <taxon>Pseudomonadati</taxon>
        <taxon>Bacteroidota</taxon>
        <taxon>Flavobacteriia</taxon>
        <taxon>Flavobacteriales</taxon>
        <taxon>Weeksellaceae</taxon>
        <taxon>Chryseobacterium group</taxon>
        <taxon>Chryseobacterium</taxon>
    </lineage>
</organism>
<dbReference type="Proteomes" id="UP000037953">
    <property type="component" value="Unassembled WGS sequence"/>
</dbReference>
<reference evidence="2" key="2">
    <citation type="submission" date="2015-09" db="EMBL/GenBank/DDBJ databases">
        <title>Draft genome sequence of a multidrug-resistant Chryseobacterium indologenes isolate from Malaysia.</title>
        <authorList>
            <person name="Yu C.Y."/>
            <person name="Ang G.Y."/>
            <person name="Chan K.-G."/>
        </authorList>
    </citation>
    <scope>NUCLEOTIDE SEQUENCE [LARGE SCALE GENOMIC DNA]</scope>
    <source>
        <strain evidence="2">CI_885</strain>
    </source>
</reference>
<dbReference type="AlphaFoldDB" id="A0A0N0IWU4"/>
<proteinExistence type="predicted"/>
<evidence type="ECO:0000313" key="1">
    <source>
        <dbReference type="EMBL" id="KPE51693.1"/>
    </source>
</evidence>
<comment type="caution">
    <text evidence="1">The sequence shown here is derived from an EMBL/GenBank/DDBJ whole genome shotgun (WGS) entry which is preliminary data.</text>
</comment>
<accession>A0A0N0IWU4</accession>
<dbReference type="EMBL" id="LJOD01000004">
    <property type="protein sequence ID" value="KPE51693.1"/>
    <property type="molecule type" value="Genomic_DNA"/>
</dbReference>
<sequence>MSNIYLFFKLKRPYLEHFKFTAFFPKGDIRLSGDRCHLIEIFDGFGQRMLINTKIGKTKFSSYRYPRVLNTKKPAKN</sequence>
<protein>
    <submittedName>
        <fullName evidence="1">Uncharacterized protein</fullName>
    </submittedName>
</protein>
<evidence type="ECO:0000313" key="2">
    <source>
        <dbReference type="Proteomes" id="UP000037953"/>
    </source>
</evidence>
<gene>
    <name evidence="1" type="ORF">AOB46_08560</name>
</gene>
<reference evidence="1 2" key="1">
    <citation type="journal article" date="2015" name="Genom Data">
        <title>Draft genome sequence of a multidrug-resistant Chryseobacterium indologenes isolate from Malaysia.</title>
        <authorList>
            <person name="Yu C.Y."/>
            <person name="Ang G.Y."/>
            <person name="Cheng H.J."/>
            <person name="Cheong Y.M."/>
            <person name="Yin W.F."/>
            <person name="Chan K.G."/>
        </authorList>
    </citation>
    <scope>NUCLEOTIDE SEQUENCE [LARGE SCALE GENOMIC DNA]</scope>
    <source>
        <strain evidence="1 2">CI_885</strain>
    </source>
</reference>
<name>A0A0N0IWU4_CHRID</name>